<organism evidence="2">
    <name type="scientific">Geobacter metallireducens</name>
    <dbReference type="NCBI Taxonomy" id="28232"/>
    <lineage>
        <taxon>Bacteria</taxon>
        <taxon>Pseudomonadati</taxon>
        <taxon>Thermodesulfobacteriota</taxon>
        <taxon>Desulfuromonadia</taxon>
        <taxon>Geobacterales</taxon>
        <taxon>Geobacteraceae</taxon>
        <taxon>Geobacter</taxon>
    </lineage>
</organism>
<gene>
    <name evidence="2" type="ORF">ENQ87_05130</name>
</gene>
<accession>A0A831UBE4</accession>
<sequence length="130" mass="14397">MGLMERRRHPRVPFSAPAFLEKDSRVTYGEVKNISHHGLFLSVRGEHEPNEEVLVSIYFLSGSSTLTITVPGRIARINGDGIGFTSPHLDPLQLLSYESIFSFGHDSPHLMEEFLAHADHLASGKEGTVT</sequence>
<dbReference type="GO" id="GO:0035438">
    <property type="term" value="F:cyclic-di-GMP binding"/>
    <property type="evidence" value="ECO:0007669"/>
    <property type="project" value="InterPro"/>
</dbReference>
<dbReference type="Pfam" id="PF07238">
    <property type="entry name" value="PilZ"/>
    <property type="match status" value="1"/>
</dbReference>
<reference evidence="2" key="1">
    <citation type="journal article" date="2020" name="mSystems">
        <title>Genome- and Community-Level Interaction Insights into Carbon Utilization and Element Cycling Functions of Hydrothermarchaeota in Hydrothermal Sediment.</title>
        <authorList>
            <person name="Zhou Z."/>
            <person name="Liu Y."/>
            <person name="Xu W."/>
            <person name="Pan J."/>
            <person name="Luo Z.H."/>
            <person name="Li M."/>
        </authorList>
    </citation>
    <scope>NUCLEOTIDE SEQUENCE [LARGE SCALE GENOMIC DNA]</scope>
    <source>
        <strain evidence="2">SpSt-349</strain>
    </source>
</reference>
<evidence type="ECO:0000313" key="2">
    <source>
        <dbReference type="EMBL" id="HEN41751.1"/>
    </source>
</evidence>
<dbReference type="SUPFAM" id="SSF141371">
    <property type="entry name" value="PilZ domain-like"/>
    <property type="match status" value="1"/>
</dbReference>
<dbReference type="EMBL" id="DSOV01000018">
    <property type="protein sequence ID" value="HEN41751.1"/>
    <property type="molecule type" value="Genomic_DNA"/>
</dbReference>
<dbReference type="AlphaFoldDB" id="A0A831UBE4"/>
<name>A0A831UBE4_GEOME</name>
<comment type="caution">
    <text evidence="2">The sequence shown here is derived from an EMBL/GenBank/DDBJ whole genome shotgun (WGS) entry which is preliminary data.</text>
</comment>
<feature type="domain" description="PilZ" evidence="1">
    <location>
        <begin position="5"/>
        <end position="90"/>
    </location>
</feature>
<protein>
    <submittedName>
        <fullName evidence="2">PilZ domain-containing protein</fullName>
    </submittedName>
</protein>
<dbReference type="InterPro" id="IPR009875">
    <property type="entry name" value="PilZ_domain"/>
</dbReference>
<proteinExistence type="predicted"/>
<evidence type="ECO:0000259" key="1">
    <source>
        <dbReference type="Pfam" id="PF07238"/>
    </source>
</evidence>
<dbReference type="Gene3D" id="2.40.10.220">
    <property type="entry name" value="predicted glycosyltransferase like domains"/>
    <property type="match status" value="1"/>
</dbReference>